<name>A0A5Q4ZLP9_9BURK</name>
<evidence type="ECO:0000313" key="2">
    <source>
        <dbReference type="Proteomes" id="UP000325811"/>
    </source>
</evidence>
<protein>
    <submittedName>
        <fullName evidence="1">Uncharacterized protein</fullName>
    </submittedName>
</protein>
<gene>
    <name evidence="1" type="ORF">PDMSB3_0005</name>
</gene>
<accession>A0A5Q4ZLP9</accession>
<dbReference type="Proteomes" id="UP000325811">
    <property type="component" value="Chromosome II"/>
</dbReference>
<proteinExistence type="predicted"/>
<organism evidence="1 2">
    <name type="scientific">Paraburkholderia dioscoreae</name>
    <dbReference type="NCBI Taxonomy" id="2604047"/>
    <lineage>
        <taxon>Bacteria</taxon>
        <taxon>Pseudomonadati</taxon>
        <taxon>Pseudomonadota</taxon>
        <taxon>Betaproteobacteria</taxon>
        <taxon>Burkholderiales</taxon>
        <taxon>Burkholderiaceae</taxon>
        <taxon>Paraburkholderia</taxon>
    </lineage>
</organism>
<keyword evidence="2" id="KW-1185">Reference proteome</keyword>
<evidence type="ECO:0000313" key="1">
    <source>
        <dbReference type="EMBL" id="VVD31308.1"/>
    </source>
</evidence>
<reference evidence="1 2" key="1">
    <citation type="submission" date="2019-08" db="EMBL/GenBank/DDBJ databases">
        <authorList>
            <person name="Herpell B J."/>
        </authorList>
    </citation>
    <scope>NUCLEOTIDE SEQUENCE [LARGE SCALE GENOMIC DNA]</scope>
    <source>
        <strain evidence="2">Msb3</strain>
    </source>
</reference>
<dbReference type="EMBL" id="LR699554">
    <property type="protein sequence ID" value="VVD31308.1"/>
    <property type="molecule type" value="Genomic_DNA"/>
</dbReference>
<dbReference type="AlphaFoldDB" id="A0A5Q4ZLP9"/>
<sequence>MDQCVLTICVYNEDALAFLMKRSAEVHRDGALPDPALLLSYRDDFCCQTSPPLFRRRWILPG</sequence>
<dbReference type="KEGG" id="pdio:PDMSB3_0005.1"/>